<organism evidence="2 3">
    <name type="scientific">Burkholderia singularis</name>
    <dbReference type="NCBI Taxonomy" id="1503053"/>
    <lineage>
        <taxon>Bacteria</taxon>
        <taxon>Pseudomonadati</taxon>
        <taxon>Pseudomonadota</taxon>
        <taxon>Betaproteobacteria</taxon>
        <taxon>Burkholderiales</taxon>
        <taxon>Burkholderiaceae</taxon>
        <taxon>Burkholderia</taxon>
        <taxon>pseudomallei group</taxon>
    </lineage>
</organism>
<keyword evidence="3" id="KW-1185">Reference proteome</keyword>
<comment type="caution">
    <text evidence="2">The sequence shown here is derived from an EMBL/GenBank/DDBJ whole genome shotgun (WGS) entry which is preliminary data.</text>
</comment>
<protein>
    <submittedName>
        <fullName evidence="2">Uncharacterized protein</fullName>
    </submittedName>
</protein>
<proteinExistence type="predicted"/>
<feature type="region of interest" description="Disordered" evidence="1">
    <location>
        <begin position="60"/>
        <end position="101"/>
    </location>
</feature>
<sequence>MTRLAENGRAQSSLTKPARAGIGPNPARMRAGRAGSCRLPRAHAGRIAIGAIPASLARRTASNPAAAHPAQSHPLRAGRVVSPKGAAPNRAASGAHAQCAG</sequence>
<accession>A0A103E223</accession>
<evidence type="ECO:0000256" key="1">
    <source>
        <dbReference type="SAM" id="MobiDB-lite"/>
    </source>
</evidence>
<name>A0A103E223_9BURK</name>
<evidence type="ECO:0000313" key="2">
    <source>
        <dbReference type="EMBL" id="KVE26882.1"/>
    </source>
</evidence>
<feature type="region of interest" description="Disordered" evidence="1">
    <location>
        <begin position="1"/>
        <end position="36"/>
    </location>
</feature>
<dbReference type="EMBL" id="LOWA01000032">
    <property type="protein sequence ID" value="KVE26882.1"/>
    <property type="molecule type" value="Genomic_DNA"/>
</dbReference>
<gene>
    <name evidence="2" type="ORF">WS67_14980</name>
</gene>
<dbReference type="Proteomes" id="UP000062788">
    <property type="component" value="Unassembled WGS sequence"/>
</dbReference>
<dbReference type="AlphaFoldDB" id="A0A103E223"/>
<reference evidence="2 3" key="1">
    <citation type="submission" date="2015-11" db="EMBL/GenBank/DDBJ databases">
        <title>Expanding the genomic diversity of Burkholderia species for the development of highly accurate diagnostics.</title>
        <authorList>
            <person name="Sahl J."/>
            <person name="Keim P."/>
            <person name="Wagner D."/>
        </authorList>
    </citation>
    <scope>NUCLEOTIDE SEQUENCE [LARGE SCALE GENOMIC DNA]</scope>
    <source>
        <strain evidence="2 3">TSV85</strain>
    </source>
</reference>
<evidence type="ECO:0000313" key="3">
    <source>
        <dbReference type="Proteomes" id="UP000062788"/>
    </source>
</evidence>